<dbReference type="Pfam" id="PF13439">
    <property type="entry name" value="Glyco_transf_4"/>
    <property type="match status" value="1"/>
</dbReference>
<feature type="domain" description="Glycosyltransferase subfamily 4-like N-terminal" evidence="2">
    <location>
        <begin position="19"/>
        <end position="175"/>
    </location>
</feature>
<evidence type="ECO:0000259" key="2">
    <source>
        <dbReference type="Pfam" id="PF13439"/>
    </source>
</evidence>
<reference evidence="4" key="2">
    <citation type="submission" date="2013-12" db="EMBL/GenBank/DDBJ databases">
        <title>Sequence and Evolutional Analyses of O-antigen Gene Cluster in Shigella Boydii isolated from Chicken.</title>
        <authorList>
            <person name="Wei Y.P."/>
            <person name="Wang X.W."/>
            <person name="Wang C.Q."/>
            <person name="Zhao J."/>
            <person name="Chen L."/>
            <person name="Yang X."/>
        </authorList>
    </citation>
    <scope>NUCLEOTIDE SEQUENCE</scope>
    <source>
        <strain evidence="4">Hn03</strain>
    </source>
</reference>
<dbReference type="CDD" id="cd03811">
    <property type="entry name" value="GT4_GT28_WabH-like"/>
    <property type="match status" value="1"/>
</dbReference>
<keyword evidence="4" id="KW-0808">Transferase</keyword>
<sequence>MRISLEENSVVFILYQFHIGGVESALINLLENIKKKRVYLIFAMNKINNELLKKIPHNVKIIGLGINNKNICHLIGYTRRLSKRYDFSRTHIVNFSDTLSTLIIQYSLNAKLKTSWVHCNPLTLINSRSFQLYKYLLVRNDKIVCLCESQKNLLIKVMPKAEKKVTIIYNCVDADILSKGAQEKVDVDYKYIIKVARFDERTKDFITLIDAYCKLPKETQDTYKLVLLGDGPDLENVRNYTRKKNNMQNIFFPGKDVNPFKWIKHSQFLVHSSTSEGFSLVLLEAMLLGKVVIASDCNCGPSDILDNGNAGFLFNVGDVDSLTCIMQNLLVNQDIINIYTNRSLVRGVELQLKANRQVKEYFL</sequence>
<name>B5L3V4_SHIBO</name>
<evidence type="ECO:0000259" key="1">
    <source>
        <dbReference type="Pfam" id="PF00534"/>
    </source>
</evidence>
<dbReference type="EMBL" id="KF927149">
    <property type="protein sequence ID" value="AHL68218.1"/>
    <property type="molecule type" value="Genomic_DNA"/>
</dbReference>
<dbReference type="Pfam" id="PF00534">
    <property type="entry name" value="Glycos_transf_1"/>
    <property type="match status" value="1"/>
</dbReference>
<protein>
    <submittedName>
        <fullName evidence="4">Glycosyltransferase</fullName>
    </submittedName>
    <submittedName>
        <fullName evidence="3">WfdI</fullName>
    </submittedName>
</protein>
<dbReference type="EMBL" id="EU296407">
    <property type="protein sequence ID" value="ACD37038.1"/>
    <property type="molecule type" value="Genomic_DNA"/>
</dbReference>
<dbReference type="RefSeq" id="WP_001757496.1">
    <property type="nucleotide sequence ID" value="NZ_CP026762.1"/>
</dbReference>
<feature type="domain" description="Glycosyl transferase family 1" evidence="1">
    <location>
        <begin position="182"/>
        <end position="333"/>
    </location>
</feature>
<dbReference type="SUPFAM" id="SSF53756">
    <property type="entry name" value="UDP-Glycosyltransferase/glycogen phosphorylase"/>
    <property type="match status" value="1"/>
</dbReference>
<dbReference type="GO" id="GO:1901135">
    <property type="term" value="P:carbohydrate derivative metabolic process"/>
    <property type="evidence" value="ECO:0007669"/>
    <property type="project" value="UniProtKB-ARBA"/>
</dbReference>
<gene>
    <name evidence="3" type="primary">wfdI</name>
</gene>
<evidence type="ECO:0000313" key="3">
    <source>
        <dbReference type="EMBL" id="ACD37038.1"/>
    </source>
</evidence>
<dbReference type="Gene3D" id="3.40.50.2000">
    <property type="entry name" value="Glycogen Phosphorylase B"/>
    <property type="match status" value="2"/>
</dbReference>
<dbReference type="InterPro" id="IPR028098">
    <property type="entry name" value="Glyco_trans_4-like_N"/>
</dbReference>
<dbReference type="InterPro" id="IPR001296">
    <property type="entry name" value="Glyco_trans_1"/>
</dbReference>
<accession>B5L3V4</accession>
<organism evidence="3">
    <name type="scientific">Shigella boydii</name>
    <dbReference type="NCBI Taxonomy" id="621"/>
    <lineage>
        <taxon>Bacteria</taxon>
        <taxon>Pseudomonadati</taxon>
        <taxon>Pseudomonadota</taxon>
        <taxon>Gammaproteobacteria</taxon>
        <taxon>Enterobacterales</taxon>
        <taxon>Enterobacteriaceae</taxon>
        <taxon>Shigella</taxon>
    </lineage>
</organism>
<dbReference type="GO" id="GO:0016757">
    <property type="term" value="F:glycosyltransferase activity"/>
    <property type="evidence" value="ECO:0007669"/>
    <property type="project" value="InterPro"/>
</dbReference>
<proteinExistence type="predicted"/>
<dbReference type="PANTHER" id="PTHR12526:SF630">
    <property type="entry name" value="GLYCOSYLTRANSFERASE"/>
    <property type="match status" value="1"/>
</dbReference>
<evidence type="ECO:0000313" key="4">
    <source>
        <dbReference type="EMBL" id="AHL68218.1"/>
    </source>
</evidence>
<reference evidence="3" key="1">
    <citation type="journal article" date="2008" name="FEMS Microbiol. Rev.">
        <title>Structure and genetics of Shigella O antigens.</title>
        <authorList>
            <person name="Liu B."/>
            <person name="Knirel Y.A."/>
            <person name="Feng L."/>
            <person name="Perepelov A.V."/>
            <person name="Senchenkova S.N."/>
            <person name="Wang Q."/>
            <person name="Reeves P.R."/>
            <person name="Wang L."/>
        </authorList>
    </citation>
    <scope>NUCLEOTIDE SEQUENCE</scope>
</reference>
<dbReference type="AlphaFoldDB" id="B5L3V4"/>
<dbReference type="PANTHER" id="PTHR12526">
    <property type="entry name" value="GLYCOSYLTRANSFERASE"/>
    <property type="match status" value="1"/>
</dbReference>
<dbReference type="CAZy" id="GT4">
    <property type="family name" value="Glycosyltransferase Family 4"/>
</dbReference>